<sequence length="181" mass="20152">MNFFDRLLLGLYSLSMVILFVVVGLVAAGWTTPLDLLEFALFKQDQRIAVGLVAIVFILISLKFLINSFGTKNEVMHALIKESAMGQVRITVQALENIVKKSVLQVRGIREVQPRIISRPEGIGVFIHVIVAPDLAIPQVSDEIQEKVKENLERIAGVNVHAVKVLVENIATDMKVRDRVN</sequence>
<keyword evidence="2" id="KW-0812">Transmembrane</keyword>
<gene>
    <name evidence="3" type="ORF">Tfer_0397</name>
</gene>
<comment type="similarity">
    <text evidence="1">Belongs to the asp23 family.</text>
</comment>
<name>A0A0L6W6I1_9FIRM</name>
<dbReference type="AlphaFoldDB" id="A0A0L6W6I1"/>
<dbReference type="NCBIfam" id="NF033218">
    <property type="entry name" value="anchor_AmaP"/>
    <property type="match status" value="1"/>
</dbReference>
<dbReference type="Pfam" id="PF03780">
    <property type="entry name" value="Asp23"/>
    <property type="match status" value="1"/>
</dbReference>
<evidence type="ECO:0008006" key="5">
    <source>
        <dbReference type="Google" id="ProtNLM"/>
    </source>
</evidence>
<comment type="caution">
    <text evidence="3">The sequence shown here is derived from an EMBL/GenBank/DDBJ whole genome shotgun (WGS) entry which is preliminary data.</text>
</comment>
<evidence type="ECO:0000313" key="3">
    <source>
        <dbReference type="EMBL" id="KNZ70719.1"/>
    </source>
</evidence>
<feature type="transmembrane region" description="Helical" evidence="2">
    <location>
        <begin position="7"/>
        <end position="28"/>
    </location>
</feature>
<protein>
    <recommendedName>
        <fullName evidence="5">Alkaline shock response membrane anchor protein AmaP</fullName>
    </recommendedName>
</protein>
<feature type="transmembrane region" description="Helical" evidence="2">
    <location>
        <begin position="48"/>
        <end position="66"/>
    </location>
</feature>
<keyword evidence="2" id="KW-0472">Membrane</keyword>
<keyword evidence="4" id="KW-1185">Reference proteome</keyword>
<accession>A0A0L6W6I1</accession>
<keyword evidence="2" id="KW-1133">Transmembrane helix</keyword>
<dbReference type="InterPro" id="IPR005531">
    <property type="entry name" value="Asp23"/>
</dbReference>
<evidence type="ECO:0000256" key="2">
    <source>
        <dbReference type="SAM" id="Phobius"/>
    </source>
</evidence>
<proteinExistence type="inferred from homology"/>
<dbReference type="EMBL" id="LGTE01000002">
    <property type="protein sequence ID" value="KNZ70719.1"/>
    <property type="molecule type" value="Genomic_DNA"/>
</dbReference>
<evidence type="ECO:0000256" key="1">
    <source>
        <dbReference type="ARBA" id="ARBA00005721"/>
    </source>
</evidence>
<dbReference type="Proteomes" id="UP000037175">
    <property type="component" value="Unassembled WGS sequence"/>
</dbReference>
<organism evidence="3 4">
    <name type="scientific">Thermincola ferriacetica</name>
    <dbReference type="NCBI Taxonomy" id="281456"/>
    <lineage>
        <taxon>Bacteria</taxon>
        <taxon>Bacillati</taxon>
        <taxon>Bacillota</taxon>
        <taxon>Clostridia</taxon>
        <taxon>Eubacteriales</taxon>
        <taxon>Thermincolaceae</taxon>
        <taxon>Thermincola</taxon>
    </lineage>
</organism>
<evidence type="ECO:0000313" key="4">
    <source>
        <dbReference type="Proteomes" id="UP000037175"/>
    </source>
</evidence>
<reference evidence="4" key="1">
    <citation type="submission" date="2015-07" db="EMBL/GenBank/DDBJ databases">
        <title>Complete Genome of Thermincola ferriacetica strain Z-0001T.</title>
        <authorList>
            <person name="Lusk B."/>
            <person name="Badalamenti J.P."/>
            <person name="Parameswaran P."/>
            <person name="Bond D.R."/>
            <person name="Torres C.I."/>
        </authorList>
    </citation>
    <scope>NUCLEOTIDE SEQUENCE [LARGE SCALE GENOMIC DNA]</scope>
    <source>
        <strain evidence="4">Z-0001</strain>
    </source>
</reference>
<dbReference type="RefSeq" id="WP_013120579.1">
    <property type="nucleotide sequence ID" value="NZ_LGTE01000002.1"/>
</dbReference>